<accession>A0ABQ5ZLW4</accession>
<dbReference type="EMBL" id="BSOP01000042">
    <property type="protein sequence ID" value="GLR53633.1"/>
    <property type="molecule type" value="Genomic_DNA"/>
</dbReference>
<dbReference type="Gene3D" id="3.40.190.10">
    <property type="entry name" value="Periplasmic binding protein-like II"/>
    <property type="match status" value="2"/>
</dbReference>
<gene>
    <name evidence="4" type="ORF">GCM10007923_48490</name>
</gene>
<proteinExistence type="predicted"/>
<feature type="chain" id="PRO_5046456589" evidence="3">
    <location>
        <begin position="22"/>
        <end position="363"/>
    </location>
</feature>
<name>A0ABQ5ZLW4_9HYPH</name>
<dbReference type="Pfam" id="PF13416">
    <property type="entry name" value="SBP_bac_8"/>
    <property type="match status" value="1"/>
</dbReference>
<keyword evidence="2" id="KW-0574">Periplasm</keyword>
<keyword evidence="5" id="KW-1185">Reference proteome</keyword>
<evidence type="ECO:0000313" key="5">
    <source>
        <dbReference type="Proteomes" id="UP001156702"/>
    </source>
</evidence>
<feature type="signal peptide" evidence="3">
    <location>
        <begin position="1"/>
        <end position="21"/>
    </location>
</feature>
<dbReference type="Proteomes" id="UP001156702">
    <property type="component" value="Unassembled WGS sequence"/>
</dbReference>
<dbReference type="RefSeq" id="WP_244767697.1">
    <property type="nucleotide sequence ID" value="NZ_BSOP01000042.1"/>
</dbReference>
<evidence type="ECO:0000313" key="4">
    <source>
        <dbReference type="EMBL" id="GLR53633.1"/>
    </source>
</evidence>
<dbReference type="InterPro" id="IPR006059">
    <property type="entry name" value="SBP"/>
</dbReference>
<reference evidence="5" key="1">
    <citation type="journal article" date="2019" name="Int. J. Syst. Evol. Microbiol.">
        <title>The Global Catalogue of Microorganisms (GCM) 10K type strain sequencing project: providing services to taxonomists for standard genome sequencing and annotation.</title>
        <authorList>
            <consortium name="The Broad Institute Genomics Platform"/>
            <consortium name="The Broad Institute Genome Sequencing Center for Infectious Disease"/>
            <person name="Wu L."/>
            <person name="Ma J."/>
        </authorList>
    </citation>
    <scope>NUCLEOTIDE SEQUENCE [LARGE SCALE GENOMIC DNA]</scope>
    <source>
        <strain evidence="5">NBRC 102122</strain>
    </source>
</reference>
<sequence>MKWYSAMIATGLALMPASAFSAFPDYYPPDYQAIVDAATAEGKVVLYAPLSTTTLRPLIEGFQAEYPGITVELNDLNTVVIYNRFISEAAGGAQSADVLWSSALDLQAKLVTDGHSLDYASPESAHLPDWAVWQGKGAYGTTFEPMIFAYNKDALKPEQVPQTHADIARLITENLDTFSGRIASYNIETAGLGFFAITQDSKIFPEFWTLARALGAASSRFYSSTGEMIESIASGENVFGYNQPSHASSYGRDNPSLGIVFPQDYLVIASRMAFVTAKAQNPNAGKLFLDYMLSQRGQQIIDGMGFHSLRDDVTGPMTREDLTKTYGDRLKPPVMGPGLLEFLDQDKRLEFLNTWKSSLSAGQ</sequence>
<evidence type="ECO:0000256" key="3">
    <source>
        <dbReference type="SAM" id="SignalP"/>
    </source>
</evidence>
<evidence type="ECO:0000256" key="2">
    <source>
        <dbReference type="ARBA" id="ARBA00022764"/>
    </source>
</evidence>
<keyword evidence="1 3" id="KW-0732">Signal</keyword>
<protein>
    <submittedName>
        <fullName evidence="4">ABC transporter substrate-binding protein</fullName>
    </submittedName>
</protein>
<evidence type="ECO:0000256" key="1">
    <source>
        <dbReference type="ARBA" id="ARBA00022729"/>
    </source>
</evidence>
<dbReference type="SUPFAM" id="SSF53850">
    <property type="entry name" value="Periplasmic binding protein-like II"/>
    <property type="match status" value="1"/>
</dbReference>
<dbReference type="PANTHER" id="PTHR30006:SF25">
    <property type="entry name" value="PHOSPHOGLYCERATE TRANSPORT REGULATORY PROTEIN PGTC"/>
    <property type="match status" value="1"/>
</dbReference>
<dbReference type="PANTHER" id="PTHR30006">
    <property type="entry name" value="THIAMINE-BINDING PERIPLASMIC PROTEIN-RELATED"/>
    <property type="match status" value="1"/>
</dbReference>
<comment type="caution">
    <text evidence="4">The sequence shown here is derived from an EMBL/GenBank/DDBJ whole genome shotgun (WGS) entry which is preliminary data.</text>
</comment>
<organism evidence="4 5">
    <name type="scientific">Shinella yambaruensis</name>
    <dbReference type="NCBI Taxonomy" id="415996"/>
    <lineage>
        <taxon>Bacteria</taxon>
        <taxon>Pseudomonadati</taxon>
        <taxon>Pseudomonadota</taxon>
        <taxon>Alphaproteobacteria</taxon>
        <taxon>Hyphomicrobiales</taxon>
        <taxon>Rhizobiaceae</taxon>
        <taxon>Shinella</taxon>
    </lineage>
</organism>